<dbReference type="Gene3D" id="2.30.29.30">
    <property type="entry name" value="Pleckstrin-homology domain (PH domain)/Phosphotyrosine-binding domain (PTB)"/>
    <property type="match status" value="1"/>
</dbReference>
<comment type="subcellular location">
    <subcellularLocation>
        <location evidence="3">Cytoplasm</location>
    </subcellularLocation>
    <subcellularLocation>
        <location evidence="2">Membrane</location>
    </subcellularLocation>
</comment>
<keyword evidence="17" id="KW-0460">Magnesium</keyword>
<feature type="domain" description="Phorbol-ester/DAG-type" evidence="20">
    <location>
        <begin position="262"/>
        <end position="312"/>
    </location>
</feature>
<dbReference type="SMART" id="SM00233">
    <property type="entry name" value="PH"/>
    <property type="match status" value="1"/>
</dbReference>
<dbReference type="AlphaFoldDB" id="A0A8T3E7A0"/>
<dbReference type="GO" id="GO:0016020">
    <property type="term" value="C:membrane"/>
    <property type="evidence" value="ECO:0007669"/>
    <property type="project" value="UniProtKB-SubCell"/>
</dbReference>
<organism evidence="21 22">
    <name type="scientific">Albula goreensis</name>
    <dbReference type="NCBI Taxonomy" id="1534307"/>
    <lineage>
        <taxon>Eukaryota</taxon>
        <taxon>Metazoa</taxon>
        <taxon>Chordata</taxon>
        <taxon>Craniata</taxon>
        <taxon>Vertebrata</taxon>
        <taxon>Euteleostomi</taxon>
        <taxon>Actinopterygii</taxon>
        <taxon>Neopterygii</taxon>
        <taxon>Teleostei</taxon>
        <taxon>Albuliformes</taxon>
        <taxon>Albulidae</taxon>
        <taxon>Albula</taxon>
    </lineage>
</organism>
<dbReference type="FunFam" id="2.30.29.30:FF:000056">
    <property type="entry name" value="Serine/threonine-protein kinase"/>
    <property type="match status" value="1"/>
</dbReference>
<evidence type="ECO:0000256" key="1">
    <source>
        <dbReference type="ARBA" id="ARBA00001946"/>
    </source>
</evidence>
<keyword evidence="10" id="KW-0479">Metal-binding</keyword>
<dbReference type="PROSITE" id="PS50081">
    <property type="entry name" value="ZF_DAG_PE_2"/>
    <property type="match status" value="2"/>
</dbReference>
<keyword evidence="6" id="KW-0963">Cytoplasm</keyword>
<keyword evidence="13" id="KW-0863">Zinc-finger</keyword>
<keyword evidence="16" id="KW-0067">ATP-binding</keyword>
<evidence type="ECO:0000256" key="16">
    <source>
        <dbReference type="ARBA" id="ARBA00022840"/>
    </source>
</evidence>
<keyword evidence="18" id="KW-0472">Membrane</keyword>
<evidence type="ECO:0000313" key="22">
    <source>
        <dbReference type="Proteomes" id="UP000829720"/>
    </source>
</evidence>
<evidence type="ECO:0000256" key="3">
    <source>
        <dbReference type="ARBA" id="ARBA00004496"/>
    </source>
</evidence>
<keyword evidence="11" id="KW-0677">Repeat</keyword>
<dbReference type="GO" id="GO:0005524">
    <property type="term" value="F:ATP binding"/>
    <property type="evidence" value="ECO:0007669"/>
    <property type="project" value="UniProtKB-KW"/>
</dbReference>
<dbReference type="GO" id="GO:0005829">
    <property type="term" value="C:cytosol"/>
    <property type="evidence" value="ECO:0007669"/>
    <property type="project" value="TreeGrafter"/>
</dbReference>
<evidence type="ECO:0000256" key="6">
    <source>
        <dbReference type="ARBA" id="ARBA00022490"/>
    </source>
</evidence>
<dbReference type="PANTHER" id="PTHR22968">
    <property type="entry name" value="PROTEIN KINASE C, MU"/>
    <property type="match status" value="1"/>
</dbReference>
<sequence>MEKVTQCLSCEQEKVVFPPGVPSSPGSMAGSWGAPICVAGLSPGPGGPSSAGVSFTIQIGLTRESALLPQSSDLPYVKQLACSIVDQKFSECGLYGMYDKILLFKHDPDSSNILQLVQSTADIRQDDLIEVVLSAAAAFEEAHVRPHALNVYSYRAPAFCDHCGEMLFGLVRQGLKCAGCGLNYHKRCAFSIPNNCSGARKRRLSCTSLTSEPSFCLSTTQHLCATPTDGLSLAQRGSTTCSLLSGHPTHLDNGLLTRVKVPHTFTVHTYTRPTVCHHCKRLLRGLFRQGLQCKDCKFNCHKRCAYKEPNDCTGETSMNEEAGSCGVEAELMEDGSEIGEGDKSSLMDEPDDTCSIPGSFTPTECNQGESGDQSCTGYIPLMRVVQSVRQTARRSSTNIKEGWMVHYSNKDTMRKRHYWRLDSKSIVLFQNDTSNRYYKEIPLSEVLEVCPATEFSLLPPGTSPHCFQIITASICYFVGKTPPHPHRVHVQSPSFPSSTDPVSLSASASYVAGISGVGRDIAAAWESAIRQALMPVIFQDGLTTQGHASHRQASVSISVSKSQIQENVDIGAVYQIFADEVLGSGQFGVVYGGKHRKSGET</sequence>
<gene>
    <name evidence="21" type="ORF">AGOR_G00031710</name>
</gene>
<comment type="caution">
    <text evidence="21">The sequence shown here is derived from an EMBL/GenBank/DDBJ whole genome shotgun (WGS) entry which is preliminary data.</text>
</comment>
<dbReference type="PANTHER" id="PTHR22968:SF12">
    <property type="entry name" value="SERINE_THREONINE-PROTEIN KINASE D2"/>
    <property type="match status" value="1"/>
</dbReference>
<dbReference type="Proteomes" id="UP000829720">
    <property type="component" value="Unassembled WGS sequence"/>
</dbReference>
<evidence type="ECO:0000256" key="8">
    <source>
        <dbReference type="ARBA" id="ARBA00022553"/>
    </source>
</evidence>
<dbReference type="InterPro" id="IPR057764">
    <property type="entry name" value="Ubiquitin_PRKD1-3_N"/>
</dbReference>
<dbReference type="PRINTS" id="PR00008">
    <property type="entry name" value="DAGPEDOMAIN"/>
</dbReference>
<feature type="domain" description="Phorbol-ester/DAG-type" evidence="20">
    <location>
        <begin position="146"/>
        <end position="196"/>
    </location>
</feature>
<evidence type="ECO:0000313" key="21">
    <source>
        <dbReference type="EMBL" id="KAI1903874.1"/>
    </source>
</evidence>
<reference evidence="21" key="1">
    <citation type="submission" date="2021-01" db="EMBL/GenBank/DDBJ databases">
        <authorList>
            <person name="Zahm M."/>
            <person name="Roques C."/>
            <person name="Cabau C."/>
            <person name="Klopp C."/>
            <person name="Donnadieu C."/>
            <person name="Jouanno E."/>
            <person name="Lampietro C."/>
            <person name="Louis A."/>
            <person name="Herpin A."/>
            <person name="Echchiki A."/>
            <person name="Berthelot C."/>
            <person name="Parey E."/>
            <person name="Roest-Crollius H."/>
            <person name="Braasch I."/>
            <person name="Postlethwait J."/>
            <person name="Bobe J."/>
            <person name="Montfort J."/>
            <person name="Bouchez O."/>
            <person name="Begum T."/>
            <person name="Mejri S."/>
            <person name="Adams A."/>
            <person name="Chen W.-J."/>
            <person name="Guiguen Y."/>
        </authorList>
    </citation>
    <scope>NUCLEOTIDE SEQUENCE</scope>
    <source>
        <tissue evidence="21">Blood</tissue>
    </source>
</reference>
<dbReference type="Pfam" id="PF25525">
    <property type="entry name" value="Ubiquitin_PRKD1_N"/>
    <property type="match status" value="1"/>
</dbReference>
<dbReference type="OrthoDB" id="74314at2759"/>
<dbReference type="GO" id="GO:0004697">
    <property type="term" value="F:diacylglycerol-dependent serine/threonine kinase activity"/>
    <property type="evidence" value="ECO:0007669"/>
    <property type="project" value="UniProtKB-EC"/>
</dbReference>
<evidence type="ECO:0000256" key="2">
    <source>
        <dbReference type="ARBA" id="ARBA00004370"/>
    </source>
</evidence>
<dbReference type="CDD" id="cd01239">
    <property type="entry name" value="PH_PKD"/>
    <property type="match status" value="1"/>
</dbReference>
<dbReference type="InterPro" id="IPR020454">
    <property type="entry name" value="DAG/PE-bd"/>
</dbReference>
<dbReference type="GO" id="GO:0035556">
    <property type="term" value="P:intracellular signal transduction"/>
    <property type="evidence" value="ECO:0007669"/>
    <property type="project" value="TreeGrafter"/>
</dbReference>
<evidence type="ECO:0000256" key="12">
    <source>
        <dbReference type="ARBA" id="ARBA00022741"/>
    </source>
</evidence>
<comment type="cofactor">
    <cofactor evidence="1">
        <name>Mg(2+)</name>
        <dbReference type="ChEBI" id="CHEBI:18420"/>
    </cofactor>
</comment>
<dbReference type="InterPro" id="IPR001849">
    <property type="entry name" value="PH_domain"/>
</dbReference>
<dbReference type="InterPro" id="IPR002219">
    <property type="entry name" value="PKC_DAG/PE"/>
</dbReference>
<evidence type="ECO:0000256" key="14">
    <source>
        <dbReference type="ARBA" id="ARBA00022777"/>
    </source>
</evidence>
<dbReference type="Pfam" id="PF00169">
    <property type="entry name" value="PH"/>
    <property type="match status" value="1"/>
</dbReference>
<dbReference type="FunFam" id="3.30.60.20:FF:000007">
    <property type="entry name" value="Serine/threonine-protein kinase"/>
    <property type="match status" value="1"/>
</dbReference>
<dbReference type="InterPro" id="IPR046349">
    <property type="entry name" value="C1-like_sf"/>
</dbReference>
<dbReference type="SUPFAM" id="SSF50729">
    <property type="entry name" value="PH domain-like"/>
    <property type="match status" value="1"/>
</dbReference>
<evidence type="ECO:0000256" key="11">
    <source>
        <dbReference type="ARBA" id="ARBA00022737"/>
    </source>
</evidence>
<dbReference type="PROSITE" id="PS00479">
    <property type="entry name" value="ZF_DAG_PE_1"/>
    <property type="match status" value="2"/>
</dbReference>
<keyword evidence="12" id="KW-0547">Nucleotide-binding</keyword>
<evidence type="ECO:0000256" key="10">
    <source>
        <dbReference type="ARBA" id="ARBA00022723"/>
    </source>
</evidence>
<proteinExistence type="inferred from homology"/>
<keyword evidence="14" id="KW-0418">Kinase</keyword>
<keyword evidence="9" id="KW-0808">Transferase</keyword>
<evidence type="ECO:0000256" key="17">
    <source>
        <dbReference type="ARBA" id="ARBA00022842"/>
    </source>
</evidence>
<comment type="catalytic activity">
    <reaction evidence="19">
        <text>L-threonyl-[protein] + ATP = O-phospho-L-threonyl-[protein] + ADP + H(+)</text>
        <dbReference type="Rhea" id="RHEA:46608"/>
        <dbReference type="Rhea" id="RHEA-COMP:11060"/>
        <dbReference type="Rhea" id="RHEA-COMP:11605"/>
        <dbReference type="ChEBI" id="CHEBI:15378"/>
        <dbReference type="ChEBI" id="CHEBI:30013"/>
        <dbReference type="ChEBI" id="CHEBI:30616"/>
        <dbReference type="ChEBI" id="CHEBI:61977"/>
        <dbReference type="ChEBI" id="CHEBI:456216"/>
        <dbReference type="EC" id="2.7.11.13"/>
    </reaction>
</comment>
<keyword evidence="8" id="KW-0597">Phosphoprotein</keyword>
<protein>
    <recommendedName>
        <fullName evidence="5">protein kinase C</fullName>
        <ecNumber evidence="5">2.7.11.13</ecNumber>
    </recommendedName>
</protein>
<evidence type="ECO:0000256" key="18">
    <source>
        <dbReference type="ARBA" id="ARBA00023136"/>
    </source>
</evidence>
<dbReference type="SMART" id="SM00109">
    <property type="entry name" value="C1"/>
    <property type="match status" value="2"/>
</dbReference>
<name>A0A8T3E7A0_9TELE</name>
<dbReference type="InterPro" id="IPR011993">
    <property type="entry name" value="PH-like_dom_sf"/>
</dbReference>
<evidence type="ECO:0000256" key="5">
    <source>
        <dbReference type="ARBA" id="ARBA00012429"/>
    </source>
</evidence>
<evidence type="ECO:0000256" key="19">
    <source>
        <dbReference type="ARBA" id="ARBA00047272"/>
    </source>
</evidence>
<dbReference type="SUPFAM" id="SSF57889">
    <property type="entry name" value="Cysteine-rich domain"/>
    <property type="match status" value="2"/>
</dbReference>
<accession>A0A8T3E7A0</accession>
<evidence type="ECO:0000256" key="15">
    <source>
        <dbReference type="ARBA" id="ARBA00022833"/>
    </source>
</evidence>
<keyword evidence="15" id="KW-0862">Zinc</keyword>
<dbReference type="FunFam" id="3.30.60.20:FF:000019">
    <property type="entry name" value="Serine/threonine-protein kinase"/>
    <property type="match status" value="1"/>
</dbReference>
<keyword evidence="7" id="KW-0723">Serine/threonine-protein kinase</keyword>
<dbReference type="Gene3D" id="3.30.60.20">
    <property type="match status" value="2"/>
</dbReference>
<dbReference type="Pfam" id="PF00130">
    <property type="entry name" value="C1_1"/>
    <property type="match status" value="2"/>
</dbReference>
<evidence type="ECO:0000256" key="13">
    <source>
        <dbReference type="ARBA" id="ARBA00022771"/>
    </source>
</evidence>
<evidence type="ECO:0000259" key="20">
    <source>
        <dbReference type="PROSITE" id="PS50081"/>
    </source>
</evidence>
<dbReference type="EC" id="2.7.11.13" evidence="5"/>
<comment type="similarity">
    <text evidence="4">Belongs to the protein kinase superfamily. CAMK Ser/Thr protein kinase family. PKD subfamily.</text>
</comment>
<evidence type="ECO:0000256" key="7">
    <source>
        <dbReference type="ARBA" id="ARBA00022527"/>
    </source>
</evidence>
<keyword evidence="22" id="KW-1185">Reference proteome</keyword>
<dbReference type="EMBL" id="JAERUA010000002">
    <property type="protein sequence ID" value="KAI1903874.1"/>
    <property type="molecule type" value="Genomic_DNA"/>
</dbReference>
<evidence type="ECO:0000256" key="4">
    <source>
        <dbReference type="ARBA" id="ARBA00008582"/>
    </source>
</evidence>
<evidence type="ECO:0000256" key="9">
    <source>
        <dbReference type="ARBA" id="ARBA00022679"/>
    </source>
</evidence>
<dbReference type="GO" id="GO:0007200">
    <property type="term" value="P:phospholipase C-activating G protein-coupled receptor signaling pathway"/>
    <property type="evidence" value="ECO:0007669"/>
    <property type="project" value="TreeGrafter"/>
</dbReference>
<dbReference type="GO" id="GO:0008270">
    <property type="term" value="F:zinc ion binding"/>
    <property type="evidence" value="ECO:0007669"/>
    <property type="project" value="UniProtKB-KW"/>
</dbReference>